<sequence>MLVLVTGCLSLFCHRATMESIVVRWMLTSTVDL</sequence>
<organism evidence="1 2">
    <name type="scientific">Trifolium medium</name>
    <dbReference type="NCBI Taxonomy" id="97028"/>
    <lineage>
        <taxon>Eukaryota</taxon>
        <taxon>Viridiplantae</taxon>
        <taxon>Streptophyta</taxon>
        <taxon>Embryophyta</taxon>
        <taxon>Tracheophyta</taxon>
        <taxon>Spermatophyta</taxon>
        <taxon>Magnoliopsida</taxon>
        <taxon>eudicotyledons</taxon>
        <taxon>Gunneridae</taxon>
        <taxon>Pentapetalae</taxon>
        <taxon>rosids</taxon>
        <taxon>fabids</taxon>
        <taxon>Fabales</taxon>
        <taxon>Fabaceae</taxon>
        <taxon>Papilionoideae</taxon>
        <taxon>50 kb inversion clade</taxon>
        <taxon>NPAAA clade</taxon>
        <taxon>Hologalegina</taxon>
        <taxon>IRL clade</taxon>
        <taxon>Trifolieae</taxon>
        <taxon>Trifolium</taxon>
    </lineage>
</organism>
<name>A0A392W4Y9_9FABA</name>
<accession>A0A392W4Y9</accession>
<comment type="caution">
    <text evidence="1">The sequence shown here is derived from an EMBL/GenBank/DDBJ whole genome shotgun (WGS) entry which is preliminary data.</text>
</comment>
<dbReference type="EMBL" id="LXQA011387567">
    <property type="protein sequence ID" value="MCI95466.1"/>
    <property type="molecule type" value="Genomic_DNA"/>
</dbReference>
<proteinExistence type="predicted"/>
<evidence type="ECO:0000313" key="1">
    <source>
        <dbReference type="EMBL" id="MCI95466.1"/>
    </source>
</evidence>
<protein>
    <submittedName>
        <fullName evidence="1">Uncharacterized protein</fullName>
    </submittedName>
</protein>
<dbReference type="Proteomes" id="UP000265520">
    <property type="component" value="Unassembled WGS sequence"/>
</dbReference>
<feature type="non-terminal residue" evidence="1">
    <location>
        <position position="33"/>
    </location>
</feature>
<reference evidence="1 2" key="1">
    <citation type="journal article" date="2018" name="Front. Plant Sci.">
        <title>Red Clover (Trifolium pratense) and Zigzag Clover (T. medium) - A Picture of Genomic Similarities and Differences.</title>
        <authorList>
            <person name="Dluhosova J."/>
            <person name="Istvanek J."/>
            <person name="Nedelnik J."/>
            <person name="Repkova J."/>
        </authorList>
    </citation>
    <scope>NUCLEOTIDE SEQUENCE [LARGE SCALE GENOMIC DNA]</scope>
    <source>
        <strain evidence="2">cv. 10/8</strain>
        <tissue evidence="1">Leaf</tissue>
    </source>
</reference>
<keyword evidence="2" id="KW-1185">Reference proteome</keyword>
<dbReference type="AlphaFoldDB" id="A0A392W4Y9"/>
<evidence type="ECO:0000313" key="2">
    <source>
        <dbReference type="Proteomes" id="UP000265520"/>
    </source>
</evidence>